<dbReference type="SUPFAM" id="SSF55287">
    <property type="entry name" value="RPB5-like RNA polymerase subunit"/>
    <property type="match status" value="1"/>
</dbReference>
<dbReference type="GO" id="GO:0003899">
    <property type="term" value="F:DNA-directed RNA polymerase activity"/>
    <property type="evidence" value="ECO:0007669"/>
    <property type="project" value="UniProtKB-EC"/>
</dbReference>
<reference evidence="2" key="1">
    <citation type="submission" date="2020-06" db="EMBL/GenBank/DDBJ databases">
        <title>Unique genomic features of the anaerobic methanotrophic archaea.</title>
        <authorList>
            <person name="Chadwick G.L."/>
            <person name="Skennerton C.T."/>
            <person name="Laso-Perez R."/>
            <person name="Leu A.O."/>
            <person name="Speth D.R."/>
            <person name="Yu H."/>
            <person name="Morgan-Lang C."/>
            <person name="Hatzenpichler R."/>
            <person name="Goudeau D."/>
            <person name="Malmstrom R."/>
            <person name="Brazelton W.J."/>
            <person name="Woyke T."/>
            <person name="Hallam S.J."/>
            <person name="Tyson G.W."/>
            <person name="Wegener G."/>
            <person name="Boetius A."/>
            <person name="Orphan V."/>
        </authorList>
    </citation>
    <scope>NUCLEOTIDE SEQUENCE</scope>
</reference>
<dbReference type="EMBL" id="MT630731">
    <property type="protein sequence ID" value="QNO42341.1"/>
    <property type="molecule type" value="Genomic_DNA"/>
</dbReference>
<dbReference type="EMBL" id="MT630624">
    <property type="protein sequence ID" value="QNO41353.1"/>
    <property type="molecule type" value="Genomic_DNA"/>
</dbReference>
<evidence type="ECO:0000313" key="4">
    <source>
        <dbReference type="EMBL" id="QNO43084.1"/>
    </source>
</evidence>
<proteinExistence type="predicted"/>
<evidence type="ECO:0000313" key="8">
    <source>
        <dbReference type="EMBL" id="QNO47234.1"/>
    </source>
</evidence>
<evidence type="ECO:0000313" key="2">
    <source>
        <dbReference type="EMBL" id="QNO41353.1"/>
    </source>
</evidence>
<sequence>MVPKHRILDDDEAEELLSTYNIEKEKLSKIRITDPVIKEIGANANDLIEITKKSETAGESIFYRLVIE</sequence>
<dbReference type="InterPro" id="IPR035913">
    <property type="entry name" value="RPB5-like_sf"/>
</dbReference>
<evidence type="ECO:0000313" key="6">
    <source>
        <dbReference type="EMBL" id="QNO45416.1"/>
    </source>
</evidence>
<keyword evidence="2" id="KW-0548">Nucleotidyltransferase</keyword>
<dbReference type="EMBL" id="MT631135">
    <property type="protein sequence ID" value="QNO45579.1"/>
    <property type="molecule type" value="Genomic_DNA"/>
</dbReference>
<keyword evidence="2" id="KW-0240">DNA-directed RNA polymerase</keyword>
<feature type="domain" description="RNA polymerase subunit H/Rpb5 C-terminal" evidence="1">
    <location>
        <begin position="1"/>
        <end position="66"/>
    </location>
</feature>
<keyword evidence="2" id="KW-0808">Transferase</keyword>
<dbReference type="EMBL" id="MT630788">
    <property type="protein sequence ID" value="QNO43084.1"/>
    <property type="molecule type" value="Genomic_DNA"/>
</dbReference>
<dbReference type="Gene3D" id="3.90.940.20">
    <property type="entry name" value="RPB5-like RNA polymerase subunit"/>
    <property type="match status" value="1"/>
</dbReference>
<evidence type="ECO:0000313" key="9">
    <source>
        <dbReference type="EMBL" id="QNO48113.1"/>
    </source>
</evidence>
<dbReference type="EMBL" id="MT630791">
    <property type="protein sequence ID" value="QNO43121.1"/>
    <property type="molecule type" value="Genomic_DNA"/>
</dbReference>
<keyword evidence="2" id="KW-0804">Transcription</keyword>
<dbReference type="EMBL" id="MT631247">
    <property type="protein sequence ID" value="QNO47234.1"/>
    <property type="molecule type" value="Genomic_DNA"/>
</dbReference>
<dbReference type="EC" id="2.7.7.6" evidence="2"/>
<dbReference type="GO" id="GO:0006351">
    <property type="term" value="P:DNA-templated transcription"/>
    <property type="evidence" value="ECO:0007669"/>
    <property type="project" value="InterPro"/>
</dbReference>
<evidence type="ECO:0000259" key="1">
    <source>
        <dbReference type="Pfam" id="PF01191"/>
    </source>
</evidence>
<gene>
    <name evidence="2" type="primary">rpoH</name>
    <name evidence="2" type="ORF">CALKMFAI_00005</name>
    <name evidence="4" type="ORF">DICHBKDE_00027</name>
    <name evidence="3" type="ORF">FCAILLLB_00007</name>
    <name evidence="9" type="ORF">FNPNCKDB_00004</name>
    <name evidence="8" type="ORF">GAPPNMFI_00001</name>
    <name evidence="7" type="ORF">MGFDKJCL_00012</name>
    <name evidence="6" type="ORF">PANLPDEM_00004</name>
    <name evidence="5" type="ORF">PILMODGB_00012</name>
</gene>
<dbReference type="EMBL" id="MT631113">
    <property type="protein sequence ID" value="QNO45416.1"/>
    <property type="molecule type" value="Genomic_DNA"/>
</dbReference>
<protein>
    <submittedName>
        <fullName evidence="2">DNA-directed RNA polymerase subunit H</fullName>
        <ecNumber evidence="2">2.7.7.6</ecNumber>
    </submittedName>
</protein>
<dbReference type="Pfam" id="PF01191">
    <property type="entry name" value="RNA_pol_Rpb5_C"/>
    <property type="match status" value="1"/>
</dbReference>
<organism evidence="2">
    <name type="scientific">Candidatus Methanogaster sp. ANME-2c ERB4</name>
    <dbReference type="NCBI Taxonomy" id="2759911"/>
    <lineage>
        <taxon>Archaea</taxon>
        <taxon>Methanobacteriati</taxon>
        <taxon>Methanobacteriota</taxon>
        <taxon>Stenosarchaea group</taxon>
        <taxon>Methanomicrobia</taxon>
        <taxon>Methanosarcinales</taxon>
        <taxon>ANME-2 cluster</taxon>
        <taxon>Candidatus Methanogasteraceae</taxon>
        <taxon>Candidatus Methanogaster</taxon>
    </lineage>
</organism>
<dbReference type="InterPro" id="IPR000783">
    <property type="entry name" value="RNA_pol_subH/Rpb5_C"/>
</dbReference>
<evidence type="ECO:0000313" key="5">
    <source>
        <dbReference type="EMBL" id="QNO43121.1"/>
    </source>
</evidence>
<accession>A0A7G9Y019</accession>
<evidence type="ECO:0000313" key="7">
    <source>
        <dbReference type="EMBL" id="QNO45579.1"/>
    </source>
</evidence>
<dbReference type="NCBIfam" id="NF007129">
    <property type="entry name" value="PRK09570.1"/>
    <property type="match status" value="1"/>
</dbReference>
<evidence type="ECO:0000313" key="3">
    <source>
        <dbReference type="EMBL" id="QNO42341.1"/>
    </source>
</evidence>
<dbReference type="GO" id="GO:0003677">
    <property type="term" value="F:DNA binding"/>
    <property type="evidence" value="ECO:0007669"/>
    <property type="project" value="InterPro"/>
</dbReference>
<name>A0A7G9Y019_9EURY</name>
<dbReference type="EMBL" id="MT631310">
    <property type="protein sequence ID" value="QNO48113.1"/>
    <property type="molecule type" value="Genomic_DNA"/>
</dbReference>
<dbReference type="AlphaFoldDB" id="A0A7G9Y019"/>
<dbReference type="GO" id="GO:0000428">
    <property type="term" value="C:DNA-directed RNA polymerase complex"/>
    <property type="evidence" value="ECO:0007669"/>
    <property type="project" value="UniProtKB-KW"/>
</dbReference>